<dbReference type="GO" id="GO:0003677">
    <property type="term" value="F:DNA binding"/>
    <property type="evidence" value="ECO:0007669"/>
    <property type="project" value="UniProtKB-KW"/>
</dbReference>
<dbReference type="PRINTS" id="PR00040">
    <property type="entry name" value="HTHMERR"/>
</dbReference>
<comment type="caution">
    <text evidence="6">The sequence shown here is derived from an EMBL/GenBank/DDBJ whole genome shotgun (WGS) entry which is preliminary data.</text>
</comment>
<dbReference type="PROSITE" id="PS50937">
    <property type="entry name" value="HTH_MERR_2"/>
    <property type="match status" value="1"/>
</dbReference>
<evidence type="ECO:0000256" key="2">
    <source>
        <dbReference type="ARBA" id="ARBA00023015"/>
    </source>
</evidence>
<dbReference type="InterPro" id="IPR047057">
    <property type="entry name" value="MerR_fam"/>
</dbReference>
<feature type="domain" description="HTH merR-type" evidence="5">
    <location>
        <begin position="9"/>
        <end position="78"/>
    </location>
</feature>
<organism evidence="6 7">
    <name type="scientific">Acidithiobacillus ferridurans</name>
    <dbReference type="NCBI Taxonomy" id="1232575"/>
    <lineage>
        <taxon>Bacteria</taxon>
        <taxon>Pseudomonadati</taxon>
        <taxon>Pseudomonadota</taxon>
        <taxon>Acidithiobacillia</taxon>
        <taxon>Acidithiobacillales</taxon>
        <taxon>Acidithiobacillaceae</taxon>
        <taxon>Acidithiobacillus</taxon>
    </lineage>
</organism>
<dbReference type="InterPro" id="IPR000551">
    <property type="entry name" value="MerR-type_HTH_dom"/>
</dbReference>
<gene>
    <name evidence="6" type="ORF">HF568_17755</name>
</gene>
<keyword evidence="1" id="KW-0678">Repressor</keyword>
<dbReference type="SUPFAM" id="SSF46955">
    <property type="entry name" value="Putative DNA-binding domain"/>
    <property type="match status" value="1"/>
</dbReference>
<name>A0A8X8GG88_ACIFI</name>
<sequence>MNRNPLQPDYRIGEVAKAAGVHVETVRFYERQGLIPQPVKPHLGIRRYPQDTIARIRFIKHAQMLGFTLQEARELLALRINDVQACDTVHLQAQIKLSSVHEKIQALQSLEVTLMRFIKDCENERSGSYHGCPILQSLETVEVITNASVSKEGRK</sequence>
<evidence type="ECO:0000313" key="7">
    <source>
        <dbReference type="Proteomes" id="UP000887300"/>
    </source>
</evidence>
<accession>A0A8X8GG88</accession>
<dbReference type="AlphaFoldDB" id="A0A8X8GG88"/>
<dbReference type="EMBL" id="JABBHS010000549">
    <property type="protein sequence ID" value="MBU2724996.1"/>
    <property type="molecule type" value="Genomic_DNA"/>
</dbReference>
<proteinExistence type="predicted"/>
<dbReference type="InterPro" id="IPR009061">
    <property type="entry name" value="DNA-bd_dom_put_sf"/>
</dbReference>
<keyword evidence="2" id="KW-0805">Transcription regulation</keyword>
<evidence type="ECO:0000256" key="3">
    <source>
        <dbReference type="ARBA" id="ARBA00023125"/>
    </source>
</evidence>
<keyword evidence="3" id="KW-0238">DNA-binding</keyword>
<dbReference type="PANTHER" id="PTHR30204:SF69">
    <property type="entry name" value="MERR-FAMILY TRANSCRIPTIONAL REGULATOR"/>
    <property type="match status" value="1"/>
</dbReference>
<dbReference type="SMART" id="SM00422">
    <property type="entry name" value="HTH_MERR"/>
    <property type="match status" value="1"/>
</dbReference>
<keyword evidence="4" id="KW-0804">Transcription</keyword>
<evidence type="ECO:0000256" key="1">
    <source>
        <dbReference type="ARBA" id="ARBA00022491"/>
    </source>
</evidence>
<dbReference type="PROSITE" id="PS00552">
    <property type="entry name" value="HTH_MERR_1"/>
    <property type="match status" value="1"/>
</dbReference>
<dbReference type="PANTHER" id="PTHR30204">
    <property type="entry name" value="REDOX-CYCLING DRUG-SENSING TRANSCRIPTIONAL ACTIVATOR SOXR"/>
    <property type="match status" value="1"/>
</dbReference>
<reference evidence="6" key="1">
    <citation type="journal article" date="2021" name="ISME J.">
        <title>Genomic evolution of the class Acidithiobacillia: deep-branching Proteobacteria living in extreme acidic conditions.</title>
        <authorList>
            <person name="Moya-Beltran A."/>
            <person name="Beard S."/>
            <person name="Rojas-Villalobos C."/>
            <person name="Issotta F."/>
            <person name="Gallardo Y."/>
            <person name="Ulloa R."/>
            <person name="Giaveno A."/>
            <person name="Degli Esposti M."/>
            <person name="Johnson D.B."/>
            <person name="Quatrini R."/>
        </authorList>
    </citation>
    <scope>NUCLEOTIDE SEQUENCE</scope>
    <source>
        <strain evidence="6">DSM 583</strain>
    </source>
</reference>
<dbReference type="Pfam" id="PF13411">
    <property type="entry name" value="MerR_1"/>
    <property type="match status" value="1"/>
</dbReference>
<protein>
    <submittedName>
        <fullName evidence="6">MerR family transcriptional regulator</fullName>
    </submittedName>
</protein>
<dbReference type="Gene3D" id="1.10.1660.10">
    <property type="match status" value="1"/>
</dbReference>
<dbReference type="RefSeq" id="WP_215886281.1">
    <property type="nucleotide sequence ID" value="NZ_CP134225.1"/>
</dbReference>
<dbReference type="GO" id="GO:0003700">
    <property type="term" value="F:DNA-binding transcription factor activity"/>
    <property type="evidence" value="ECO:0007669"/>
    <property type="project" value="InterPro"/>
</dbReference>
<evidence type="ECO:0000313" key="6">
    <source>
        <dbReference type="EMBL" id="MBU2724996.1"/>
    </source>
</evidence>
<dbReference type="Proteomes" id="UP000887300">
    <property type="component" value="Unassembled WGS sequence"/>
</dbReference>
<evidence type="ECO:0000256" key="4">
    <source>
        <dbReference type="ARBA" id="ARBA00023163"/>
    </source>
</evidence>
<evidence type="ECO:0000259" key="5">
    <source>
        <dbReference type="PROSITE" id="PS50937"/>
    </source>
</evidence>